<dbReference type="Proteomes" id="UP000028523">
    <property type="component" value="Unassembled WGS sequence"/>
</dbReference>
<dbReference type="RefSeq" id="WP_004025208.1">
    <property type="nucleotide sequence ID" value="NZ_AWQU01000083.1"/>
</dbReference>
<dbReference type="InterPro" id="IPR034704">
    <property type="entry name" value="Ribosomal_bL28/bL31-like_sf"/>
</dbReference>
<sequence length="94" mass="10585">MKKDIHTKSQFVTFTCASCSSKFEIKSTLKDKEVTIDICSSCHPFYSGTSTGQQIKGRAEQFSKKIVTQPTKKVEKKNEPKKQNKKIVKSLGNI</sequence>
<feature type="compositionally biased region" description="Basic and acidic residues" evidence="4">
    <location>
        <begin position="72"/>
        <end position="82"/>
    </location>
</feature>
<keyword evidence="1 3" id="KW-0689">Ribosomal protein</keyword>
<keyword evidence="2 3" id="KW-0687">Ribonucleoprotein</keyword>
<dbReference type="AlphaFoldDB" id="A0A084U3A0"/>
<comment type="similarity">
    <text evidence="3">Belongs to the bacterial ribosomal protein bL31 family.</text>
</comment>
<dbReference type="GO" id="GO:1990904">
    <property type="term" value="C:ribonucleoprotein complex"/>
    <property type="evidence" value="ECO:0007669"/>
    <property type="project" value="UniProtKB-KW"/>
</dbReference>
<gene>
    <name evidence="5" type="primary">rpmE</name>
    <name evidence="5" type="ORF">P271_271</name>
</gene>
<dbReference type="PANTHER" id="PTHR33280:SF1">
    <property type="entry name" value="LARGE RIBOSOMAL SUBUNIT PROTEIN BL31C"/>
    <property type="match status" value="1"/>
</dbReference>
<dbReference type="PRINTS" id="PR01249">
    <property type="entry name" value="RIBOSOMALL31"/>
</dbReference>
<evidence type="ECO:0000256" key="2">
    <source>
        <dbReference type="ARBA" id="ARBA00023274"/>
    </source>
</evidence>
<comment type="caution">
    <text evidence="5">The sequence shown here is derived from an EMBL/GenBank/DDBJ whole genome shotgun (WGS) entry which is preliminary data.</text>
</comment>
<protein>
    <recommendedName>
        <fullName evidence="3">50S ribosomal protein L31</fullName>
    </recommendedName>
</protein>
<dbReference type="GO" id="GO:0003735">
    <property type="term" value="F:structural constituent of ribosome"/>
    <property type="evidence" value="ECO:0007669"/>
    <property type="project" value="InterPro"/>
</dbReference>
<dbReference type="Gene3D" id="4.10.830.30">
    <property type="entry name" value="Ribosomal protein L31"/>
    <property type="match status" value="1"/>
</dbReference>
<feature type="region of interest" description="Disordered" evidence="4">
    <location>
        <begin position="68"/>
        <end position="94"/>
    </location>
</feature>
<dbReference type="NCBIfam" id="NF000612">
    <property type="entry name" value="PRK00019.1"/>
    <property type="match status" value="1"/>
</dbReference>
<dbReference type="InterPro" id="IPR042105">
    <property type="entry name" value="Ribosomal_bL31_sf"/>
</dbReference>
<dbReference type="Pfam" id="PF01197">
    <property type="entry name" value="Ribosomal_L31"/>
    <property type="match status" value="1"/>
</dbReference>
<dbReference type="GeneID" id="96866977"/>
<evidence type="ECO:0000313" key="6">
    <source>
        <dbReference type="Proteomes" id="UP000028523"/>
    </source>
</evidence>
<dbReference type="PROSITE" id="PS01143">
    <property type="entry name" value="RIBOSOMAL_L31"/>
    <property type="match status" value="1"/>
</dbReference>
<evidence type="ECO:0000256" key="3">
    <source>
        <dbReference type="RuleBase" id="RU000564"/>
    </source>
</evidence>
<dbReference type="NCBIfam" id="TIGR00105">
    <property type="entry name" value="L31"/>
    <property type="match status" value="1"/>
</dbReference>
<evidence type="ECO:0000256" key="4">
    <source>
        <dbReference type="SAM" id="MobiDB-lite"/>
    </source>
</evidence>
<organism evidence="5 6">
    <name type="scientific">Malacoplasma iowae DK-CPA</name>
    <dbReference type="NCBI Taxonomy" id="1394179"/>
    <lineage>
        <taxon>Bacteria</taxon>
        <taxon>Bacillati</taxon>
        <taxon>Mycoplasmatota</taxon>
        <taxon>Mycoplasmoidales</taxon>
        <taxon>Mycoplasmoidaceae</taxon>
        <taxon>Malacoplasma</taxon>
    </lineage>
</organism>
<evidence type="ECO:0000313" key="5">
    <source>
        <dbReference type="EMBL" id="KFB07436.1"/>
    </source>
</evidence>
<dbReference type="GO" id="GO:0006412">
    <property type="term" value="P:translation"/>
    <property type="evidence" value="ECO:0007669"/>
    <property type="project" value="InterPro"/>
</dbReference>
<dbReference type="InterPro" id="IPR002150">
    <property type="entry name" value="Ribosomal_bL31"/>
</dbReference>
<accession>A0A084U3A0</accession>
<name>A0A084U3A0_MALIO</name>
<dbReference type="SUPFAM" id="SSF143800">
    <property type="entry name" value="L28p-like"/>
    <property type="match status" value="1"/>
</dbReference>
<reference evidence="5 6" key="1">
    <citation type="journal article" date="2014" name="PLoS ONE">
        <title>Reduction of Hydrogen Peroxide Accumulation and Toxicity by a Catalase from Mycoplasma iowae.</title>
        <authorList>
            <person name="Pritchard R.E."/>
            <person name="Prassinos A.J."/>
            <person name="Osborne J.D."/>
            <person name="Raviv Z."/>
            <person name="Balish M.F."/>
        </authorList>
    </citation>
    <scope>NUCLEOTIDE SEQUENCE [LARGE SCALE GENOMIC DNA]</scope>
    <source>
        <strain evidence="5 6">DK-CPA</strain>
    </source>
</reference>
<proteinExistence type="inferred from homology"/>
<dbReference type="GO" id="GO:0005840">
    <property type="term" value="C:ribosome"/>
    <property type="evidence" value="ECO:0007669"/>
    <property type="project" value="UniProtKB-KW"/>
</dbReference>
<dbReference type="PANTHER" id="PTHR33280">
    <property type="entry name" value="50S RIBOSOMAL PROTEIN L31, CHLOROPLASTIC"/>
    <property type="match status" value="1"/>
</dbReference>
<dbReference type="EMBL" id="AWQU01000083">
    <property type="protein sequence ID" value="KFB07436.1"/>
    <property type="molecule type" value="Genomic_DNA"/>
</dbReference>
<evidence type="ECO:0000256" key="1">
    <source>
        <dbReference type="ARBA" id="ARBA00022980"/>
    </source>
</evidence>
<keyword evidence="6" id="KW-1185">Reference proteome</keyword>